<accession>A0A932QXZ3</accession>
<evidence type="ECO:0000256" key="1">
    <source>
        <dbReference type="SAM" id="Phobius"/>
    </source>
</evidence>
<dbReference type="InterPro" id="IPR043728">
    <property type="entry name" value="DUF5671"/>
</dbReference>
<reference evidence="3" key="1">
    <citation type="submission" date="2020-07" db="EMBL/GenBank/DDBJ databases">
        <title>Huge and variable diversity of episymbiotic CPR bacteria and DPANN archaea in groundwater ecosystems.</title>
        <authorList>
            <person name="He C.Y."/>
            <person name="Keren R."/>
            <person name="Whittaker M."/>
            <person name="Farag I.F."/>
            <person name="Doudna J."/>
            <person name="Cate J.H.D."/>
            <person name="Banfield J.F."/>
        </authorList>
    </citation>
    <scope>NUCLEOTIDE SEQUENCE</scope>
    <source>
        <strain evidence="3">NC_groundwater_973_Pr1_S-0.2um_54_13</strain>
    </source>
</reference>
<comment type="caution">
    <text evidence="3">The sequence shown here is derived from an EMBL/GenBank/DDBJ whole genome shotgun (WGS) entry which is preliminary data.</text>
</comment>
<sequence>MILFFCKAPVGDPGTTLEFRQEKAYDDIAMAQTSLKSTPRDIFLYLLNILTFYVSVVSFITLWVQYVNALFPDRLNVYYPGVLDGILWSSSVLMVAIPARLVTSWLLMKDFAAHPEKRELAIRKWFIYFTLFVASVTIIGDLITIIYNFLKGELTLPFFLKIIVVLVVAAASFLYFLWDLRRDPGAGRRQMKFVMAAVLLALIGSIIYGFLIAGTPQTQRDRRMDEQRLNDLGMIQNQIISYWTQKNKLPPAIENLRDPIGGFDPPQDPQTHEAYEYRPTGPVSFELCASFATSQNEPEIRGPYALPRPAALGGGPTSFNWAHGAGRMCFSRSIDPDFYPKLVPKPAR</sequence>
<feature type="transmembrane region" description="Helical" evidence="1">
    <location>
        <begin position="42"/>
        <end position="66"/>
    </location>
</feature>
<protein>
    <recommendedName>
        <fullName evidence="2">DUF5671 domain-containing protein</fullName>
    </recommendedName>
</protein>
<evidence type="ECO:0000259" key="2">
    <source>
        <dbReference type="Pfam" id="PF18920"/>
    </source>
</evidence>
<feature type="transmembrane region" description="Helical" evidence="1">
    <location>
        <begin position="86"/>
        <end position="107"/>
    </location>
</feature>
<dbReference type="EMBL" id="JACQCR010000023">
    <property type="protein sequence ID" value="MBI3630904.1"/>
    <property type="molecule type" value="Genomic_DNA"/>
</dbReference>
<dbReference type="Proteomes" id="UP000753196">
    <property type="component" value="Unassembled WGS sequence"/>
</dbReference>
<feature type="transmembrane region" description="Helical" evidence="1">
    <location>
        <begin position="127"/>
        <end position="150"/>
    </location>
</feature>
<dbReference type="AlphaFoldDB" id="A0A932QXZ3"/>
<evidence type="ECO:0000313" key="4">
    <source>
        <dbReference type="Proteomes" id="UP000753196"/>
    </source>
</evidence>
<keyword evidence="1" id="KW-0472">Membrane</keyword>
<feature type="transmembrane region" description="Helical" evidence="1">
    <location>
        <begin position="156"/>
        <end position="178"/>
    </location>
</feature>
<dbReference type="Pfam" id="PF18920">
    <property type="entry name" value="DUF5671"/>
    <property type="match status" value="1"/>
</dbReference>
<keyword evidence="1" id="KW-1133">Transmembrane helix</keyword>
<organism evidence="3 4">
    <name type="scientific">Candidatus Sungiibacteriota bacterium</name>
    <dbReference type="NCBI Taxonomy" id="2750080"/>
    <lineage>
        <taxon>Bacteria</taxon>
        <taxon>Candidatus Sungiibacteriota</taxon>
    </lineage>
</organism>
<feature type="domain" description="DUF5671" evidence="2">
    <location>
        <begin position="42"/>
        <end position="171"/>
    </location>
</feature>
<proteinExistence type="predicted"/>
<evidence type="ECO:0000313" key="3">
    <source>
        <dbReference type="EMBL" id="MBI3630904.1"/>
    </source>
</evidence>
<keyword evidence="1" id="KW-0812">Transmembrane</keyword>
<name>A0A932QXZ3_9BACT</name>
<feature type="transmembrane region" description="Helical" evidence="1">
    <location>
        <begin position="190"/>
        <end position="213"/>
    </location>
</feature>
<gene>
    <name evidence="3" type="ORF">HY221_01025</name>
</gene>